<protein>
    <submittedName>
        <fullName evidence="1">Uncharacterized protein</fullName>
    </submittedName>
</protein>
<sequence length="122" mass="13204">MLTVKAGRGTPPALGRGDLLIIPGLGTRSEDELIAGLATPAVRRAARIAALSHTAGACVAASCASTFILGRRACSRVGGRRPPGGWRRCSAGCTRMWIWSPTRSWWPTGRSPRRARPWRRWT</sequence>
<accession>A0A974P293</accession>
<reference evidence="1" key="1">
    <citation type="submission" date="2021-01" db="EMBL/GenBank/DDBJ databases">
        <title>Genome sequence of Phenylobacterium sp. 20VBR1 isolated from a valley glaceir, Ny-Alesund, Svalbard.</title>
        <authorList>
            <person name="Thomas F.A."/>
            <person name="Krishnan K.P."/>
            <person name="Sinha R.K."/>
        </authorList>
    </citation>
    <scope>NUCLEOTIDE SEQUENCE</scope>
    <source>
        <strain evidence="1">20VBR1</strain>
    </source>
</reference>
<gene>
    <name evidence="1" type="ORF">JKL49_20695</name>
</gene>
<dbReference type="AlphaFoldDB" id="A0A974P293"/>
<dbReference type="EMBL" id="CP068570">
    <property type="protein sequence ID" value="QQZ49403.1"/>
    <property type="molecule type" value="Genomic_DNA"/>
</dbReference>
<evidence type="ECO:0000313" key="1">
    <source>
        <dbReference type="EMBL" id="QQZ49403.1"/>
    </source>
</evidence>
<proteinExistence type="predicted"/>
<name>A0A974P293_9CAUL</name>
<organism evidence="1">
    <name type="scientific">Phenylobacterium glaciei</name>
    <dbReference type="NCBI Taxonomy" id="2803784"/>
    <lineage>
        <taxon>Bacteria</taxon>
        <taxon>Pseudomonadati</taxon>
        <taxon>Pseudomonadota</taxon>
        <taxon>Alphaproteobacteria</taxon>
        <taxon>Caulobacterales</taxon>
        <taxon>Caulobacteraceae</taxon>
        <taxon>Phenylobacterium</taxon>
    </lineage>
</organism>